<reference evidence="9" key="4">
    <citation type="submission" date="2025-08" db="UniProtKB">
        <authorList>
            <consortium name="Ensembl"/>
        </authorList>
    </citation>
    <scope>IDENTIFICATION</scope>
</reference>
<dbReference type="InterPro" id="IPR027417">
    <property type="entry name" value="P-loop_NTPase"/>
</dbReference>
<sequence>IGCRVRPQIYSQFTLQYVELHRRRLQQWFPGPGSGSGSGLEEPVLTDSWREEGGRLAAAEEYASGRALGLRDLFPGEAGETVVVYGAVGSGKTTLVRRLLLDWSRGEACGLERFGLVLPFSCQDLASASARPASLNRLVALKFGHLRAAAPGLWAGSLGPVLLLFSGLEQLQPPGLDFRLSRTPLCADPAEPLPASALLVNLLRKRLAPEASLLLTARPSALAGLPARYVQRCARLRGFAEAGQRLTYFRRRLESSAEAAAWLEAGSPGLAEALNRNLERQSRLAATCLLPSYCWLAAATLQLLRLAPAQASASPETLTGLYTRFLRLSFGGEALPVARSVARTVGRLAHRGIVRGQSSFSRDQLTGCFEAEAEASAEERTRLAAFRDDTMGFFFTPSPRPGAGPDGGGEPGTGLAEGAQREGGEMEGQREGVPEVRGDMMGAESLLSSTMRLCDNPMSEAAVQCLGAAIAGNRSLSHLSLARTCLGDVGVEALAGHLEANTHLKELNLAYNQLSDQAALRLMEVLLVCALFRWKLKIMLRCSKREGSFLKQLNAAILGGTGGRVGGCSGGMRLDRVQRVFFIRNDLTISFASAKTAGIFRANRYKAIKW</sequence>
<evidence type="ECO:0000313" key="10">
    <source>
        <dbReference type="Proteomes" id="UP000314986"/>
    </source>
</evidence>
<keyword evidence="10" id="KW-1185">Reference proteome</keyword>
<evidence type="ECO:0000256" key="6">
    <source>
        <dbReference type="ARBA" id="ARBA00022840"/>
    </source>
</evidence>
<dbReference type="STRING" id="7868.ENSCMIP00000015312"/>
<comment type="similarity">
    <text evidence="2">Belongs to the NLRP family.</text>
</comment>
<dbReference type="InterPro" id="IPR050637">
    <property type="entry name" value="NLRP_innate_immun_reg"/>
</dbReference>
<dbReference type="Gene3D" id="3.80.10.10">
    <property type="entry name" value="Ribonuclease Inhibitor"/>
    <property type="match status" value="1"/>
</dbReference>
<dbReference type="PANTHER" id="PTHR45690:SF19">
    <property type="entry name" value="NACHT, LRR AND PYD DOMAINS-CONTAINING PROTEIN 3"/>
    <property type="match status" value="1"/>
</dbReference>
<reference evidence="10" key="1">
    <citation type="journal article" date="2006" name="Science">
        <title>Ancient noncoding elements conserved in the human genome.</title>
        <authorList>
            <person name="Venkatesh B."/>
            <person name="Kirkness E.F."/>
            <person name="Loh Y.H."/>
            <person name="Halpern A.L."/>
            <person name="Lee A.P."/>
            <person name="Johnson J."/>
            <person name="Dandona N."/>
            <person name="Viswanathan L.D."/>
            <person name="Tay A."/>
            <person name="Venter J.C."/>
            <person name="Strausberg R.L."/>
            <person name="Brenner S."/>
        </authorList>
    </citation>
    <scope>NUCLEOTIDE SEQUENCE [LARGE SCALE GENOMIC DNA]</scope>
</reference>
<dbReference type="SMART" id="SM00368">
    <property type="entry name" value="LRR_RI"/>
    <property type="match status" value="2"/>
</dbReference>
<organism evidence="9 10">
    <name type="scientific">Callorhinchus milii</name>
    <name type="common">Ghost shark</name>
    <dbReference type="NCBI Taxonomy" id="7868"/>
    <lineage>
        <taxon>Eukaryota</taxon>
        <taxon>Metazoa</taxon>
        <taxon>Chordata</taxon>
        <taxon>Craniata</taxon>
        <taxon>Vertebrata</taxon>
        <taxon>Chondrichthyes</taxon>
        <taxon>Holocephali</taxon>
        <taxon>Chimaeriformes</taxon>
        <taxon>Callorhinchidae</taxon>
        <taxon>Callorhinchus</taxon>
    </lineage>
</organism>
<evidence type="ECO:0000256" key="4">
    <source>
        <dbReference type="ARBA" id="ARBA00022737"/>
    </source>
</evidence>
<name>A0A4W3HJQ7_CALMI</name>
<dbReference type="InterPro" id="IPR032675">
    <property type="entry name" value="LRR_dom_sf"/>
</dbReference>
<reference evidence="9" key="5">
    <citation type="submission" date="2025-09" db="UniProtKB">
        <authorList>
            <consortium name="Ensembl"/>
        </authorList>
    </citation>
    <scope>IDENTIFICATION</scope>
</reference>
<evidence type="ECO:0000313" key="9">
    <source>
        <dbReference type="Ensembl" id="ENSCMIP00000015312.1"/>
    </source>
</evidence>
<dbReference type="InParanoid" id="A0A4W3HJQ7"/>
<dbReference type="Proteomes" id="UP000314986">
    <property type="component" value="Unassembled WGS sequence"/>
</dbReference>
<dbReference type="SUPFAM" id="SSF52047">
    <property type="entry name" value="RNI-like"/>
    <property type="match status" value="1"/>
</dbReference>
<evidence type="ECO:0000256" key="5">
    <source>
        <dbReference type="ARBA" id="ARBA00022741"/>
    </source>
</evidence>
<reference evidence="10" key="2">
    <citation type="journal article" date="2007" name="PLoS Biol.">
        <title>Survey sequencing and comparative analysis of the elephant shark (Callorhinchus milii) genome.</title>
        <authorList>
            <person name="Venkatesh B."/>
            <person name="Kirkness E.F."/>
            <person name="Loh Y.H."/>
            <person name="Halpern A.L."/>
            <person name="Lee A.P."/>
            <person name="Johnson J."/>
            <person name="Dandona N."/>
            <person name="Viswanathan L.D."/>
            <person name="Tay A."/>
            <person name="Venter J.C."/>
            <person name="Strausberg R.L."/>
            <person name="Brenner S."/>
        </authorList>
    </citation>
    <scope>NUCLEOTIDE SEQUENCE [LARGE SCALE GENOMIC DNA]</scope>
</reference>
<comment type="subcellular location">
    <subcellularLocation>
        <location evidence="1">Cytoplasm</location>
    </subcellularLocation>
</comment>
<keyword evidence="5" id="KW-0547">Nucleotide-binding</keyword>
<keyword evidence="3" id="KW-0963">Cytoplasm</keyword>
<dbReference type="Ensembl" id="ENSCMIT00000015631.1">
    <property type="protein sequence ID" value="ENSCMIP00000015312.1"/>
    <property type="gene ID" value="ENSCMIG00000007486.1"/>
</dbReference>
<dbReference type="PANTHER" id="PTHR45690">
    <property type="entry name" value="NACHT, LRR AND PYD DOMAINS-CONTAINING PROTEIN 12"/>
    <property type="match status" value="1"/>
</dbReference>
<protein>
    <recommendedName>
        <fullName evidence="8">NACHT domain-containing protein</fullName>
    </recommendedName>
</protein>
<evidence type="ECO:0000256" key="3">
    <source>
        <dbReference type="ARBA" id="ARBA00022490"/>
    </source>
</evidence>
<dbReference type="GeneTree" id="ENSGT00940000159493"/>
<dbReference type="InterPro" id="IPR007111">
    <property type="entry name" value="NACHT_NTPase"/>
</dbReference>
<evidence type="ECO:0000256" key="1">
    <source>
        <dbReference type="ARBA" id="ARBA00004496"/>
    </source>
</evidence>
<feature type="region of interest" description="Disordered" evidence="7">
    <location>
        <begin position="397"/>
        <end position="431"/>
    </location>
</feature>
<evidence type="ECO:0000256" key="7">
    <source>
        <dbReference type="SAM" id="MobiDB-lite"/>
    </source>
</evidence>
<proteinExistence type="inferred from homology"/>
<dbReference type="InterPro" id="IPR001611">
    <property type="entry name" value="Leu-rich_rpt"/>
</dbReference>
<reference evidence="10" key="3">
    <citation type="journal article" date="2014" name="Nature">
        <title>Elephant shark genome provides unique insights into gnathostome evolution.</title>
        <authorList>
            <consortium name="International Elephant Shark Genome Sequencing Consortium"/>
            <person name="Venkatesh B."/>
            <person name="Lee A.P."/>
            <person name="Ravi V."/>
            <person name="Maurya A.K."/>
            <person name="Lian M.M."/>
            <person name="Swann J.B."/>
            <person name="Ohta Y."/>
            <person name="Flajnik M.F."/>
            <person name="Sutoh Y."/>
            <person name="Kasahara M."/>
            <person name="Hoon S."/>
            <person name="Gangu V."/>
            <person name="Roy S.W."/>
            <person name="Irimia M."/>
            <person name="Korzh V."/>
            <person name="Kondrychyn I."/>
            <person name="Lim Z.W."/>
            <person name="Tay B.H."/>
            <person name="Tohari S."/>
            <person name="Kong K.W."/>
            <person name="Ho S."/>
            <person name="Lorente-Galdos B."/>
            <person name="Quilez J."/>
            <person name="Marques-Bonet T."/>
            <person name="Raney B.J."/>
            <person name="Ingham P.W."/>
            <person name="Tay A."/>
            <person name="Hillier L.W."/>
            <person name="Minx P."/>
            <person name="Boehm T."/>
            <person name="Wilson R.K."/>
            <person name="Brenner S."/>
            <person name="Warren W.C."/>
        </authorList>
    </citation>
    <scope>NUCLEOTIDE SEQUENCE [LARGE SCALE GENOMIC DNA]</scope>
</reference>
<feature type="compositionally biased region" description="Basic and acidic residues" evidence="7">
    <location>
        <begin position="419"/>
        <end position="431"/>
    </location>
</feature>
<dbReference type="PROSITE" id="PS50837">
    <property type="entry name" value="NACHT"/>
    <property type="match status" value="1"/>
</dbReference>
<dbReference type="AlphaFoldDB" id="A0A4W3HJQ7"/>
<feature type="domain" description="NACHT" evidence="8">
    <location>
        <begin position="80"/>
        <end position="221"/>
    </location>
</feature>
<dbReference type="PROSITE" id="PS51450">
    <property type="entry name" value="LRR"/>
    <property type="match status" value="1"/>
</dbReference>
<keyword evidence="6" id="KW-0067">ATP-binding</keyword>
<evidence type="ECO:0000256" key="2">
    <source>
        <dbReference type="ARBA" id="ARBA00008665"/>
    </source>
</evidence>
<dbReference type="Gene3D" id="3.40.50.300">
    <property type="entry name" value="P-loop containing nucleotide triphosphate hydrolases"/>
    <property type="match status" value="1"/>
</dbReference>
<dbReference type="GO" id="GO:0005524">
    <property type="term" value="F:ATP binding"/>
    <property type="evidence" value="ECO:0007669"/>
    <property type="project" value="UniProtKB-KW"/>
</dbReference>
<keyword evidence="4" id="KW-0677">Repeat</keyword>
<accession>A0A4W3HJQ7</accession>
<dbReference type="Pfam" id="PF05729">
    <property type="entry name" value="NACHT"/>
    <property type="match status" value="1"/>
</dbReference>
<dbReference type="Pfam" id="PF13516">
    <property type="entry name" value="LRR_6"/>
    <property type="match status" value="2"/>
</dbReference>
<dbReference type="GO" id="GO:0005829">
    <property type="term" value="C:cytosol"/>
    <property type="evidence" value="ECO:0007669"/>
    <property type="project" value="UniProtKB-SubCell"/>
</dbReference>
<evidence type="ECO:0000259" key="8">
    <source>
        <dbReference type="PROSITE" id="PS50837"/>
    </source>
</evidence>